<dbReference type="AlphaFoldDB" id="A0A8S9ZIM2"/>
<evidence type="ECO:0000313" key="1">
    <source>
        <dbReference type="EMBL" id="KAF7633178.1"/>
    </source>
</evidence>
<keyword evidence="2" id="KW-1185">Reference proteome</keyword>
<name>A0A8S9ZIM2_9BILA</name>
<dbReference type="Proteomes" id="UP000605970">
    <property type="component" value="Unassembled WGS sequence"/>
</dbReference>
<organism evidence="1 2">
    <name type="scientific">Meloidogyne graminicola</name>
    <dbReference type="NCBI Taxonomy" id="189291"/>
    <lineage>
        <taxon>Eukaryota</taxon>
        <taxon>Metazoa</taxon>
        <taxon>Ecdysozoa</taxon>
        <taxon>Nematoda</taxon>
        <taxon>Chromadorea</taxon>
        <taxon>Rhabditida</taxon>
        <taxon>Tylenchina</taxon>
        <taxon>Tylenchomorpha</taxon>
        <taxon>Tylenchoidea</taxon>
        <taxon>Meloidogynidae</taxon>
        <taxon>Meloidogyninae</taxon>
        <taxon>Meloidogyne</taxon>
    </lineage>
</organism>
<proteinExistence type="predicted"/>
<comment type="caution">
    <text evidence="1">The sequence shown here is derived from an EMBL/GenBank/DDBJ whole genome shotgun (WGS) entry which is preliminary data.</text>
</comment>
<sequence>MLRPGQIEHNSYGFIFQRPEDLLCDELLICYPSQLSGNNTLNGTIRQIPYRLRDKKKNIVNKKCEEKRKEFCKKGGDCLLGKPGSILWHGILVKSEYVESTEIFITTIALSITNKTFIFIFN</sequence>
<dbReference type="EMBL" id="JABEBT010000083">
    <property type="protein sequence ID" value="KAF7633178.1"/>
    <property type="molecule type" value="Genomic_DNA"/>
</dbReference>
<protein>
    <submittedName>
        <fullName evidence="1">Uncharacterized protein</fullName>
    </submittedName>
</protein>
<gene>
    <name evidence="1" type="ORF">Mgra_00007457</name>
</gene>
<reference evidence="1" key="1">
    <citation type="journal article" date="2020" name="Ecol. Evol.">
        <title>Genome structure and content of the rice root-knot nematode (Meloidogyne graminicola).</title>
        <authorList>
            <person name="Phan N.T."/>
            <person name="Danchin E.G.J."/>
            <person name="Klopp C."/>
            <person name="Perfus-Barbeoch L."/>
            <person name="Kozlowski D.K."/>
            <person name="Koutsovoulos G.D."/>
            <person name="Lopez-Roques C."/>
            <person name="Bouchez O."/>
            <person name="Zahm M."/>
            <person name="Besnard G."/>
            <person name="Bellafiore S."/>
        </authorList>
    </citation>
    <scope>NUCLEOTIDE SEQUENCE</scope>
    <source>
        <strain evidence="1">VN-18</strain>
    </source>
</reference>
<evidence type="ECO:0000313" key="2">
    <source>
        <dbReference type="Proteomes" id="UP000605970"/>
    </source>
</evidence>
<accession>A0A8S9ZIM2</accession>